<evidence type="ECO:0000313" key="2">
    <source>
        <dbReference type="Proteomes" id="UP000675664"/>
    </source>
</evidence>
<dbReference type="Gene3D" id="2.60.120.10">
    <property type="entry name" value="Jelly Rolls"/>
    <property type="match status" value="1"/>
</dbReference>
<reference evidence="1" key="2">
    <citation type="submission" date="2021-04" db="EMBL/GenBank/DDBJ databases">
        <authorList>
            <person name="Liu J."/>
        </authorList>
    </citation>
    <scope>NUCLEOTIDE SEQUENCE</scope>
    <source>
        <strain evidence="1">BAD-6</strain>
    </source>
</reference>
<dbReference type="SUPFAM" id="SSF51182">
    <property type="entry name" value="RmlC-like cupins"/>
    <property type="match status" value="1"/>
</dbReference>
<accession>A0A8J7W141</accession>
<organism evidence="1 2">
    <name type="scientific">Sinanaerobacter chloroacetimidivorans</name>
    <dbReference type="NCBI Taxonomy" id="2818044"/>
    <lineage>
        <taxon>Bacteria</taxon>
        <taxon>Bacillati</taxon>
        <taxon>Bacillota</taxon>
        <taxon>Clostridia</taxon>
        <taxon>Peptostreptococcales</taxon>
        <taxon>Anaerovoracaceae</taxon>
        <taxon>Sinanaerobacter</taxon>
    </lineage>
</organism>
<name>A0A8J7W141_9FIRM</name>
<dbReference type="AlphaFoldDB" id="A0A8J7W141"/>
<reference evidence="1" key="1">
    <citation type="submission" date="2021-04" db="EMBL/GenBank/DDBJ databases">
        <title>Sinoanaerobacter chloroacetimidivorans sp. nov., an obligate anaerobic bacterium isolated from anaerobic sludge.</title>
        <authorList>
            <person name="Bao Y."/>
        </authorList>
    </citation>
    <scope>NUCLEOTIDE SEQUENCE</scope>
    <source>
        <strain evidence="1">BAD-6</strain>
    </source>
</reference>
<proteinExistence type="predicted"/>
<gene>
    <name evidence="1" type="ORF">KCX82_07160</name>
</gene>
<comment type="caution">
    <text evidence="1">The sequence shown here is derived from an EMBL/GenBank/DDBJ whole genome shotgun (WGS) entry which is preliminary data.</text>
</comment>
<protein>
    <submittedName>
        <fullName evidence="1">Cupin domain-containing protein</fullName>
    </submittedName>
</protein>
<keyword evidence="2" id="KW-1185">Reference proteome</keyword>
<dbReference type="Proteomes" id="UP000675664">
    <property type="component" value="Unassembled WGS sequence"/>
</dbReference>
<dbReference type="CDD" id="cd20290">
    <property type="entry name" value="cupin_Mj0764-like"/>
    <property type="match status" value="1"/>
</dbReference>
<dbReference type="InterPro" id="IPR014710">
    <property type="entry name" value="RmlC-like_jellyroll"/>
</dbReference>
<dbReference type="InterPro" id="IPR011051">
    <property type="entry name" value="RmlC_Cupin_sf"/>
</dbReference>
<dbReference type="EMBL" id="JAGSND010000003">
    <property type="protein sequence ID" value="MBR0597643.1"/>
    <property type="molecule type" value="Genomic_DNA"/>
</dbReference>
<evidence type="ECO:0000313" key="1">
    <source>
        <dbReference type="EMBL" id="MBR0597643.1"/>
    </source>
</evidence>
<sequence>MLEKIYEFTKSDGKIIEKLVDDTPLLINHMVLPTGEGLPEHYSNSNVYIIIIHGIMTLTLGDQCSANYHGGQIINIPYKTKMNIINYQSDVLEFFVVKSPNPSVYKEYSYE</sequence>
<dbReference type="RefSeq" id="WP_227017770.1">
    <property type="nucleotide sequence ID" value="NZ_JAGSND010000003.1"/>
</dbReference>